<organism evidence="3 4">
    <name type="scientific">Cinchona calisaya</name>
    <dbReference type="NCBI Taxonomy" id="153742"/>
    <lineage>
        <taxon>Eukaryota</taxon>
        <taxon>Viridiplantae</taxon>
        <taxon>Streptophyta</taxon>
        <taxon>Embryophyta</taxon>
        <taxon>Tracheophyta</taxon>
        <taxon>Spermatophyta</taxon>
        <taxon>Magnoliopsida</taxon>
        <taxon>eudicotyledons</taxon>
        <taxon>Gunneridae</taxon>
        <taxon>Pentapetalae</taxon>
        <taxon>asterids</taxon>
        <taxon>lamiids</taxon>
        <taxon>Gentianales</taxon>
        <taxon>Rubiaceae</taxon>
        <taxon>Cinchonoideae</taxon>
        <taxon>Cinchoneae</taxon>
        <taxon>Cinchona</taxon>
    </lineage>
</organism>
<name>A0ABD3B3U1_9GENT</name>
<feature type="chain" id="PRO_5044840254" description="Reverse transcriptase zinc-binding domain-containing protein" evidence="1">
    <location>
        <begin position="22"/>
        <end position="111"/>
    </location>
</feature>
<feature type="domain" description="Reverse transcriptase zinc-binding" evidence="2">
    <location>
        <begin position="1"/>
        <end position="63"/>
    </location>
</feature>
<keyword evidence="1" id="KW-0732">Signal</keyword>
<dbReference type="Pfam" id="PF13966">
    <property type="entry name" value="zf-RVT"/>
    <property type="match status" value="1"/>
</dbReference>
<accession>A0ABD3B3U1</accession>
<dbReference type="Proteomes" id="UP001630127">
    <property type="component" value="Unassembled WGS sequence"/>
</dbReference>
<dbReference type="EMBL" id="JBJUIK010000001">
    <property type="protein sequence ID" value="KAL3538025.1"/>
    <property type="molecule type" value="Genomic_DNA"/>
</dbReference>
<evidence type="ECO:0000259" key="2">
    <source>
        <dbReference type="Pfam" id="PF13966"/>
    </source>
</evidence>
<feature type="signal peptide" evidence="1">
    <location>
        <begin position="1"/>
        <end position="21"/>
    </location>
</feature>
<evidence type="ECO:0000256" key="1">
    <source>
        <dbReference type="SAM" id="SignalP"/>
    </source>
</evidence>
<keyword evidence="4" id="KW-1185">Reference proteome</keyword>
<comment type="caution">
    <text evidence="3">The sequence shown here is derived from an EMBL/GenBank/DDBJ whole genome shotgun (WGS) entry which is preliminary data.</text>
</comment>
<evidence type="ECO:0000313" key="3">
    <source>
        <dbReference type="EMBL" id="KAL3538025.1"/>
    </source>
</evidence>
<dbReference type="InterPro" id="IPR026960">
    <property type="entry name" value="RVT-Znf"/>
</dbReference>
<protein>
    <recommendedName>
        <fullName evidence="2">Reverse transcriptase zinc-binding domain-containing protein</fullName>
    </recommendedName>
</protein>
<reference evidence="3 4" key="1">
    <citation type="submission" date="2024-11" db="EMBL/GenBank/DDBJ databases">
        <title>A near-complete genome assembly of Cinchona calisaya.</title>
        <authorList>
            <person name="Lian D.C."/>
            <person name="Zhao X.W."/>
            <person name="Wei L."/>
        </authorList>
    </citation>
    <scope>NUCLEOTIDE SEQUENCE [LARGE SCALE GENOMIC DNA]</scope>
    <source>
        <tissue evidence="3">Nenye</tissue>
    </source>
</reference>
<gene>
    <name evidence="3" type="ORF">ACH5RR_001391</name>
</gene>
<dbReference type="AlphaFoldDB" id="A0ABD3B3U1"/>
<sequence length="111" mass="12938">MIWDTRIPLKISAFLWRVLNALLPTDEILKKEGLQFRSRCQFCQAEETIDHIFFSCRVAATEWNHFEVIIQLTFGGANLNQYLNVWWLNPSSNTVAGSLCRLLPNFVYCKL</sequence>
<evidence type="ECO:0000313" key="4">
    <source>
        <dbReference type="Proteomes" id="UP001630127"/>
    </source>
</evidence>
<proteinExistence type="predicted"/>